<feature type="non-terminal residue" evidence="2">
    <location>
        <position position="1"/>
    </location>
</feature>
<feature type="region of interest" description="Disordered" evidence="1">
    <location>
        <begin position="1"/>
        <end position="77"/>
    </location>
</feature>
<evidence type="ECO:0000256" key="1">
    <source>
        <dbReference type="SAM" id="MobiDB-lite"/>
    </source>
</evidence>
<dbReference type="EMBL" id="CH699421">
    <property type="protein sequence ID" value="EDW25720.1"/>
    <property type="molecule type" value="Genomic_DNA"/>
</dbReference>
<sequence>SRGTGGTGAGGAGSPLAGGNSILGPRYHTNASNDYNVHSSQNGPRSLSDSSQAESPVQEDLLSTNTPNLGSGTGGGGGTANGGAANGGAGAAGGGAGSASSAGAAAAVGVGNPGAMLGANQNFPGIVNQAQHASASAYGGGAGVGGGHCSAAAAAAGCNGIAVPGPARQPPLLAFCTRRPIHSVHGFPFAHATGPTPPPNSSVHGGALTE</sequence>
<dbReference type="STRING" id="7234.B4ISD3"/>
<dbReference type="Proteomes" id="UP000008744">
    <property type="component" value="Unassembled WGS sequence"/>
</dbReference>
<dbReference type="eggNOG" id="KOG3982">
    <property type="taxonomic scope" value="Eukaryota"/>
</dbReference>
<feature type="compositionally biased region" description="Polar residues" evidence="1">
    <location>
        <begin position="29"/>
        <end position="69"/>
    </location>
</feature>
<dbReference type="HOGENOM" id="CLU_1312876_0_0_1"/>
<evidence type="ECO:0000313" key="3">
    <source>
        <dbReference type="Proteomes" id="UP000008744"/>
    </source>
</evidence>
<keyword evidence="3" id="KW-1185">Reference proteome</keyword>
<feature type="compositionally biased region" description="Gly residues" evidence="1">
    <location>
        <begin position="1"/>
        <end position="13"/>
    </location>
</feature>
<dbReference type="OMA" id="CTRRPIH"/>
<dbReference type="PhylomeDB" id="B4ISD3"/>
<dbReference type="OrthoDB" id="10029800at2759"/>
<evidence type="ECO:0000313" key="2">
    <source>
        <dbReference type="EMBL" id="EDW25720.1"/>
    </source>
</evidence>
<accession>B4ISD3</accession>
<name>B4ISD3_DROPE</name>
<gene>
    <name evidence="2" type="primary">Dper\GL15962</name>
    <name evidence="2" type="ORF">Dper_GL15962</name>
</gene>
<dbReference type="AlphaFoldDB" id="B4ISD3"/>
<proteinExistence type="predicted"/>
<feature type="region of interest" description="Disordered" evidence="1">
    <location>
        <begin position="189"/>
        <end position="210"/>
    </location>
</feature>
<reference evidence="2 3" key="1">
    <citation type="journal article" date="2007" name="Nature">
        <title>Evolution of genes and genomes on the Drosophila phylogeny.</title>
        <authorList>
            <consortium name="Drosophila 12 Genomes Consortium"/>
            <person name="Clark A.G."/>
            <person name="Eisen M.B."/>
            <person name="Smith D.R."/>
            <person name="Bergman C.M."/>
            <person name="Oliver B."/>
            <person name="Markow T.A."/>
            <person name="Kaufman T.C."/>
            <person name="Kellis M."/>
            <person name="Gelbart W."/>
            <person name="Iyer V.N."/>
            <person name="Pollard D.A."/>
            <person name="Sackton T.B."/>
            <person name="Larracuente A.M."/>
            <person name="Singh N.D."/>
            <person name="Abad J.P."/>
            <person name="Abt D.N."/>
            <person name="Adryan B."/>
            <person name="Aguade M."/>
            <person name="Akashi H."/>
            <person name="Anderson W.W."/>
            <person name="Aquadro C.F."/>
            <person name="Ardell D.H."/>
            <person name="Arguello R."/>
            <person name="Artieri C.G."/>
            <person name="Barbash D.A."/>
            <person name="Barker D."/>
            <person name="Barsanti P."/>
            <person name="Batterham P."/>
            <person name="Batzoglou S."/>
            <person name="Begun D."/>
            <person name="Bhutkar A."/>
            <person name="Blanco E."/>
            <person name="Bosak S.A."/>
            <person name="Bradley R.K."/>
            <person name="Brand A.D."/>
            <person name="Brent M.R."/>
            <person name="Brooks A.N."/>
            <person name="Brown R.H."/>
            <person name="Butlin R.K."/>
            <person name="Caggese C."/>
            <person name="Calvi B.R."/>
            <person name="Bernardo de Carvalho A."/>
            <person name="Caspi A."/>
            <person name="Castrezana S."/>
            <person name="Celniker S.E."/>
            <person name="Chang J.L."/>
            <person name="Chapple C."/>
            <person name="Chatterji S."/>
            <person name="Chinwalla A."/>
            <person name="Civetta A."/>
            <person name="Clifton S.W."/>
            <person name="Comeron J.M."/>
            <person name="Costello J.C."/>
            <person name="Coyne J.A."/>
            <person name="Daub J."/>
            <person name="David R.G."/>
            <person name="Delcher A.L."/>
            <person name="Delehaunty K."/>
            <person name="Do C.B."/>
            <person name="Ebling H."/>
            <person name="Edwards K."/>
            <person name="Eickbush T."/>
            <person name="Evans J.D."/>
            <person name="Filipski A."/>
            <person name="Findeiss S."/>
            <person name="Freyhult E."/>
            <person name="Fulton L."/>
            <person name="Fulton R."/>
            <person name="Garcia A.C."/>
            <person name="Gardiner A."/>
            <person name="Garfield D.A."/>
            <person name="Garvin B.E."/>
            <person name="Gibson G."/>
            <person name="Gilbert D."/>
            <person name="Gnerre S."/>
            <person name="Godfrey J."/>
            <person name="Good R."/>
            <person name="Gotea V."/>
            <person name="Gravely B."/>
            <person name="Greenberg A.J."/>
            <person name="Griffiths-Jones S."/>
            <person name="Gross S."/>
            <person name="Guigo R."/>
            <person name="Gustafson E.A."/>
            <person name="Haerty W."/>
            <person name="Hahn M.W."/>
            <person name="Halligan D.L."/>
            <person name="Halpern A.L."/>
            <person name="Halter G.M."/>
            <person name="Han M.V."/>
            <person name="Heger A."/>
            <person name="Hillier L."/>
            <person name="Hinrichs A.S."/>
            <person name="Holmes I."/>
            <person name="Hoskins R.A."/>
            <person name="Hubisz M.J."/>
            <person name="Hultmark D."/>
            <person name="Huntley M.A."/>
            <person name="Jaffe D.B."/>
            <person name="Jagadeeshan S."/>
            <person name="Jeck W.R."/>
            <person name="Johnson J."/>
            <person name="Jones C.D."/>
            <person name="Jordan W.C."/>
            <person name="Karpen G.H."/>
            <person name="Kataoka E."/>
            <person name="Keightley P.D."/>
            <person name="Kheradpour P."/>
            <person name="Kirkness E.F."/>
            <person name="Koerich L.B."/>
            <person name="Kristiansen K."/>
            <person name="Kudrna D."/>
            <person name="Kulathinal R.J."/>
            <person name="Kumar S."/>
            <person name="Kwok R."/>
            <person name="Lander E."/>
            <person name="Langley C.H."/>
            <person name="Lapoint R."/>
            <person name="Lazzaro B.P."/>
            <person name="Lee S.J."/>
            <person name="Levesque L."/>
            <person name="Li R."/>
            <person name="Lin C.F."/>
            <person name="Lin M.F."/>
            <person name="Lindblad-Toh K."/>
            <person name="Llopart A."/>
            <person name="Long M."/>
            <person name="Low L."/>
            <person name="Lozovsky E."/>
            <person name="Lu J."/>
            <person name="Luo M."/>
            <person name="Machado C.A."/>
            <person name="Makalowski W."/>
            <person name="Marzo M."/>
            <person name="Matsuda M."/>
            <person name="Matzkin L."/>
            <person name="McAllister B."/>
            <person name="McBride C.S."/>
            <person name="McKernan B."/>
            <person name="McKernan K."/>
            <person name="Mendez-Lago M."/>
            <person name="Minx P."/>
            <person name="Mollenhauer M.U."/>
            <person name="Montooth K."/>
            <person name="Mount S.M."/>
            <person name="Mu X."/>
            <person name="Myers E."/>
            <person name="Negre B."/>
            <person name="Newfeld S."/>
            <person name="Nielsen R."/>
            <person name="Noor M.A."/>
            <person name="O'Grady P."/>
            <person name="Pachter L."/>
            <person name="Papaceit M."/>
            <person name="Parisi M.J."/>
            <person name="Parisi M."/>
            <person name="Parts L."/>
            <person name="Pedersen J.S."/>
            <person name="Pesole G."/>
            <person name="Phillippy A.M."/>
            <person name="Ponting C.P."/>
            <person name="Pop M."/>
            <person name="Porcelli D."/>
            <person name="Powell J.R."/>
            <person name="Prohaska S."/>
            <person name="Pruitt K."/>
            <person name="Puig M."/>
            <person name="Quesneville H."/>
            <person name="Ram K.R."/>
            <person name="Rand D."/>
            <person name="Rasmussen M.D."/>
            <person name="Reed L.K."/>
            <person name="Reenan R."/>
            <person name="Reily A."/>
            <person name="Remington K.A."/>
            <person name="Rieger T.T."/>
            <person name="Ritchie M.G."/>
            <person name="Robin C."/>
            <person name="Rogers Y.H."/>
            <person name="Rohde C."/>
            <person name="Rozas J."/>
            <person name="Rubenfield M.J."/>
            <person name="Ruiz A."/>
            <person name="Russo S."/>
            <person name="Salzberg S.L."/>
            <person name="Sanchez-Gracia A."/>
            <person name="Saranga D.J."/>
            <person name="Sato H."/>
            <person name="Schaeffer S.W."/>
            <person name="Schatz M.C."/>
            <person name="Schlenke T."/>
            <person name="Schwartz R."/>
            <person name="Segarra C."/>
            <person name="Singh R.S."/>
            <person name="Sirot L."/>
            <person name="Sirota M."/>
            <person name="Sisneros N.B."/>
            <person name="Smith C.D."/>
            <person name="Smith T.F."/>
            <person name="Spieth J."/>
            <person name="Stage D.E."/>
            <person name="Stark A."/>
            <person name="Stephan W."/>
            <person name="Strausberg R.L."/>
            <person name="Strempel S."/>
            <person name="Sturgill D."/>
            <person name="Sutton G."/>
            <person name="Sutton G.G."/>
            <person name="Tao W."/>
            <person name="Teichmann S."/>
            <person name="Tobari Y.N."/>
            <person name="Tomimura Y."/>
            <person name="Tsolas J.M."/>
            <person name="Valente V.L."/>
            <person name="Venter E."/>
            <person name="Venter J.C."/>
            <person name="Vicario S."/>
            <person name="Vieira F.G."/>
            <person name="Vilella A.J."/>
            <person name="Villasante A."/>
            <person name="Walenz B."/>
            <person name="Wang J."/>
            <person name="Wasserman M."/>
            <person name="Watts T."/>
            <person name="Wilson D."/>
            <person name="Wilson R.K."/>
            <person name="Wing R.A."/>
            <person name="Wolfner M.F."/>
            <person name="Wong A."/>
            <person name="Wong G.K."/>
            <person name="Wu C.I."/>
            <person name="Wu G."/>
            <person name="Yamamoto D."/>
            <person name="Yang H.P."/>
            <person name="Yang S.P."/>
            <person name="Yorke J.A."/>
            <person name="Yoshida K."/>
            <person name="Zdobnov E."/>
            <person name="Zhang P."/>
            <person name="Zhang Y."/>
            <person name="Zimin A.V."/>
            <person name="Baldwin J."/>
            <person name="Abdouelleil A."/>
            <person name="Abdulkadir J."/>
            <person name="Abebe A."/>
            <person name="Abera B."/>
            <person name="Abreu J."/>
            <person name="Acer S.C."/>
            <person name="Aftuck L."/>
            <person name="Alexander A."/>
            <person name="An P."/>
            <person name="Anderson E."/>
            <person name="Anderson S."/>
            <person name="Arachi H."/>
            <person name="Azer M."/>
            <person name="Bachantsang P."/>
            <person name="Barry A."/>
            <person name="Bayul T."/>
            <person name="Berlin A."/>
            <person name="Bessette D."/>
            <person name="Bloom T."/>
            <person name="Blye J."/>
            <person name="Boguslavskiy L."/>
            <person name="Bonnet C."/>
            <person name="Boukhgalter B."/>
            <person name="Bourzgui I."/>
            <person name="Brown A."/>
            <person name="Cahill P."/>
            <person name="Channer S."/>
            <person name="Cheshatsang Y."/>
            <person name="Chuda L."/>
            <person name="Citroen M."/>
            <person name="Collymore A."/>
            <person name="Cooke P."/>
            <person name="Costello M."/>
            <person name="D'Aco K."/>
            <person name="Daza R."/>
            <person name="De Haan G."/>
            <person name="DeGray S."/>
            <person name="DeMaso C."/>
            <person name="Dhargay N."/>
            <person name="Dooley K."/>
            <person name="Dooley E."/>
            <person name="Doricent M."/>
            <person name="Dorje P."/>
            <person name="Dorjee K."/>
            <person name="Dupes A."/>
            <person name="Elong R."/>
            <person name="Falk J."/>
            <person name="Farina A."/>
            <person name="Faro S."/>
            <person name="Ferguson D."/>
            <person name="Fisher S."/>
            <person name="Foley C.D."/>
            <person name="Franke A."/>
            <person name="Friedrich D."/>
            <person name="Gadbois L."/>
            <person name="Gearin G."/>
            <person name="Gearin C.R."/>
            <person name="Giannoukos G."/>
            <person name="Goode T."/>
            <person name="Graham J."/>
            <person name="Grandbois E."/>
            <person name="Grewal S."/>
            <person name="Gyaltsen K."/>
            <person name="Hafez N."/>
            <person name="Hagos B."/>
            <person name="Hall J."/>
            <person name="Henson C."/>
            <person name="Hollinger A."/>
            <person name="Honan T."/>
            <person name="Huard M.D."/>
            <person name="Hughes L."/>
            <person name="Hurhula B."/>
            <person name="Husby M.E."/>
            <person name="Kamat A."/>
            <person name="Kanga B."/>
            <person name="Kashin S."/>
            <person name="Khazanovich D."/>
            <person name="Kisner P."/>
            <person name="Lance K."/>
            <person name="Lara M."/>
            <person name="Lee W."/>
            <person name="Lennon N."/>
            <person name="Letendre F."/>
            <person name="LeVine R."/>
            <person name="Lipovsky A."/>
            <person name="Liu X."/>
            <person name="Liu J."/>
            <person name="Liu S."/>
            <person name="Lokyitsang T."/>
            <person name="Lokyitsang Y."/>
            <person name="Lubonja R."/>
            <person name="Lui A."/>
            <person name="MacDonald P."/>
            <person name="Magnisalis V."/>
            <person name="Maru K."/>
            <person name="Matthews C."/>
            <person name="McCusker W."/>
            <person name="McDonough S."/>
            <person name="Mehta T."/>
            <person name="Meldrim J."/>
            <person name="Meneus L."/>
            <person name="Mihai O."/>
            <person name="Mihalev A."/>
            <person name="Mihova T."/>
            <person name="Mittelman R."/>
            <person name="Mlenga V."/>
            <person name="Montmayeur A."/>
            <person name="Mulrain L."/>
            <person name="Navidi A."/>
            <person name="Naylor J."/>
            <person name="Negash T."/>
            <person name="Nguyen T."/>
            <person name="Nguyen N."/>
            <person name="Nicol R."/>
            <person name="Norbu C."/>
            <person name="Norbu N."/>
            <person name="Novod N."/>
            <person name="O'Neill B."/>
            <person name="Osman S."/>
            <person name="Markiewicz E."/>
            <person name="Oyono O.L."/>
            <person name="Patti C."/>
            <person name="Phunkhang P."/>
            <person name="Pierre F."/>
            <person name="Priest M."/>
            <person name="Raghuraman S."/>
            <person name="Rege F."/>
            <person name="Reyes R."/>
            <person name="Rise C."/>
            <person name="Rogov P."/>
            <person name="Ross K."/>
            <person name="Ryan E."/>
            <person name="Settipalli S."/>
            <person name="Shea T."/>
            <person name="Sherpa N."/>
            <person name="Shi L."/>
            <person name="Shih D."/>
            <person name="Sparrow T."/>
            <person name="Spaulding J."/>
            <person name="Stalker J."/>
            <person name="Stange-Thomann N."/>
            <person name="Stavropoulos S."/>
            <person name="Stone C."/>
            <person name="Strader C."/>
            <person name="Tesfaye S."/>
            <person name="Thomson T."/>
            <person name="Thoulutsang Y."/>
            <person name="Thoulutsang D."/>
            <person name="Topham K."/>
            <person name="Topping I."/>
            <person name="Tsamla T."/>
            <person name="Vassiliev H."/>
            <person name="Vo A."/>
            <person name="Wangchuk T."/>
            <person name="Wangdi T."/>
            <person name="Weiand M."/>
            <person name="Wilkinson J."/>
            <person name="Wilson A."/>
            <person name="Yadav S."/>
            <person name="Young G."/>
            <person name="Yu Q."/>
            <person name="Zembek L."/>
            <person name="Zhong D."/>
            <person name="Zimmer A."/>
            <person name="Zwirko Z."/>
            <person name="Jaffe D.B."/>
            <person name="Alvarez P."/>
            <person name="Brockman W."/>
            <person name="Butler J."/>
            <person name="Chin C."/>
            <person name="Gnerre S."/>
            <person name="Grabherr M."/>
            <person name="Kleber M."/>
            <person name="Mauceli E."/>
            <person name="MacCallum I."/>
        </authorList>
    </citation>
    <scope>NUCLEOTIDE SEQUENCE [LARGE SCALE GENOMIC DNA]</scope>
    <source>
        <strain evidence="3">MSH-3 / Tucson 14011-0111.49</strain>
    </source>
</reference>
<protein>
    <submittedName>
        <fullName evidence="2">GL15962</fullName>
    </submittedName>
</protein>
<organism evidence="3">
    <name type="scientific">Drosophila persimilis</name>
    <name type="common">Fruit fly</name>
    <dbReference type="NCBI Taxonomy" id="7234"/>
    <lineage>
        <taxon>Eukaryota</taxon>
        <taxon>Metazoa</taxon>
        <taxon>Ecdysozoa</taxon>
        <taxon>Arthropoda</taxon>
        <taxon>Hexapoda</taxon>
        <taxon>Insecta</taxon>
        <taxon>Pterygota</taxon>
        <taxon>Neoptera</taxon>
        <taxon>Endopterygota</taxon>
        <taxon>Diptera</taxon>
        <taxon>Brachycera</taxon>
        <taxon>Muscomorpha</taxon>
        <taxon>Ephydroidea</taxon>
        <taxon>Drosophilidae</taxon>
        <taxon>Drosophila</taxon>
        <taxon>Sophophora</taxon>
    </lineage>
</organism>